<dbReference type="UniPathway" id="UPA00242"/>
<evidence type="ECO:0000256" key="1">
    <source>
        <dbReference type="ARBA" id="ARBA00005028"/>
    </source>
</evidence>
<dbReference type="SUPFAM" id="SSF74650">
    <property type="entry name" value="Galactose mutarotase-like"/>
    <property type="match status" value="1"/>
</dbReference>
<dbReference type="GO" id="GO:0004034">
    <property type="term" value="F:aldose 1-epimerase activity"/>
    <property type="evidence" value="ECO:0007669"/>
    <property type="project" value="UniProtKB-EC"/>
</dbReference>
<keyword evidence="4 5" id="KW-0119">Carbohydrate metabolism</keyword>
<evidence type="ECO:0000256" key="6">
    <source>
        <dbReference type="PIRSR" id="PIRSR005096-1"/>
    </source>
</evidence>
<feature type="active site" description="Proton acceptor" evidence="6">
    <location>
        <position position="302"/>
    </location>
</feature>
<accession>A0A7W9L2X7</accession>
<comment type="pathway">
    <text evidence="1 5">Carbohydrate metabolism; hexose metabolism.</text>
</comment>
<evidence type="ECO:0000256" key="7">
    <source>
        <dbReference type="PIRSR" id="PIRSR005096-2"/>
    </source>
</evidence>
<name>A0A7W9L2X7_9HYPH</name>
<dbReference type="NCBIfam" id="NF008277">
    <property type="entry name" value="PRK11055.1"/>
    <property type="match status" value="1"/>
</dbReference>
<reference evidence="9 10" key="1">
    <citation type="submission" date="2020-08" db="EMBL/GenBank/DDBJ databases">
        <title>Genomic Encyclopedia of Type Strains, Phase IV (KMG-IV): sequencing the most valuable type-strain genomes for metagenomic binning, comparative biology and taxonomic classification.</title>
        <authorList>
            <person name="Goeker M."/>
        </authorList>
    </citation>
    <scope>NUCLEOTIDE SEQUENCE [LARGE SCALE GENOMIC DNA]</scope>
    <source>
        <strain evidence="9 10">DSM 16268</strain>
    </source>
</reference>
<protein>
    <recommendedName>
        <fullName evidence="5">Aldose 1-epimerase</fullName>
        <ecNumber evidence="5">5.1.3.3</ecNumber>
    </recommendedName>
</protein>
<evidence type="ECO:0000313" key="9">
    <source>
        <dbReference type="EMBL" id="MBB5753939.1"/>
    </source>
</evidence>
<dbReference type="InterPro" id="IPR015443">
    <property type="entry name" value="Aldose_1-epimerase"/>
</dbReference>
<keyword evidence="10" id="KW-1185">Reference proteome</keyword>
<dbReference type="InterPro" id="IPR008183">
    <property type="entry name" value="Aldose_1/G6P_1-epimerase"/>
</dbReference>
<organism evidence="9 10">
    <name type="scientific">Prosthecomicrobium pneumaticum</name>
    <dbReference type="NCBI Taxonomy" id="81895"/>
    <lineage>
        <taxon>Bacteria</taxon>
        <taxon>Pseudomonadati</taxon>
        <taxon>Pseudomonadota</taxon>
        <taxon>Alphaproteobacteria</taxon>
        <taxon>Hyphomicrobiales</taxon>
        <taxon>Kaistiaceae</taxon>
        <taxon>Prosthecomicrobium</taxon>
    </lineage>
</organism>
<dbReference type="Gene3D" id="2.70.98.10">
    <property type="match status" value="1"/>
</dbReference>
<dbReference type="Pfam" id="PF01263">
    <property type="entry name" value="Aldose_epim"/>
    <property type="match status" value="1"/>
</dbReference>
<dbReference type="PIRSF" id="PIRSF005096">
    <property type="entry name" value="GALM"/>
    <property type="match status" value="1"/>
</dbReference>
<feature type="binding site" evidence="7">
    <location>
        <position position="236"/>
    </location>
    <ligand>
        <name>beta-D-galactose</name>
        <dbReference type="ChEBI" id="CHEBI:27667"/>
    </ligand>
</feature>
<comment type="similarity">
    <text evidence="2 5">Belongs to the aldose epimerase family.</text>
</comment>
<feature type="binding site" evidence="8">
    <location>
        <begin position="74"/>
        <end position="75"/>
    </location>
    <ligand>
        <name>beta-D-galactose</name>
        <dbReference type="ChEBI" id="CHEBI:27667"/>
    </ligand>
</feature>
<dbReference type="GO" id="GO:0033499">
    <property type="term" value="P:galactose catabolic process via UDP-galactose, Leloir pathway"/>
    <property type="evidence" value="ECO:0007669"/>
    <property type="project" value="TreeGrafter"/>
</dbReference>
<feature type="binding site" evidence="8">
    <location>
        <begin position="172"/>
        <end position="174"/>
    </location>
    <ligand>
        <name>beta-D-galactose</name>
        <dbReference type="ChEBI" id="CHEBI:27667"/>
    </ligand>
</feature>
<dbReference type="InterPro" id="IPR014718">
    <property type="entry name" value="GH-type_carb-bd"/>
</dbReference>
<dbReference type="GO" id="GO:0030246">
    <property type="term" value="F:carbohydrate binding"/>
    <property type="evidence" value="ECO:0007669"/>
    <property type="project" value="InterPro"/>
</dbReference>
<dbReference type="GO" id="GO:0006006">
    <property type="term" value="P:glucose metabolic process"/>
    <property type="evidence" value="ECO:0007669"/>
    <property type="project" value="TreeGrafter"/>
</dbReference>
<dbReference type="EMBL" id="JACHOO010000006">
    <property type="protein sequence ID" value="MBB5753939.1"/>
    <property type="molecule type" value="Genomic_DNA"/>
</dbReference>
<dbReference type="RefSeq" id="WP_183857197.1">
    <property type="nucleotide sequence ID" value="NZ_JACHOO010000006.1"/>
</dbReference>
<keyword evidence="3 5" id="KW-0413">Isomerase</keyword>
<dbReference type="EC" id="5.1.3.3" evidence="5"/>
<evidence type="ECO:0000256" key="5">
    <source>
        <dbReference type="PIRNR" id="PIRNR005096"/>
    </source>
</evidence>
<feature type="active site" description="Proton donor" evidence="6">
    <location>
        <position position="172"/>
    </location>
</feature>
<evidence type="ECO:0000256" key="2">
    <source>
        <dbReference type="ARBA" id="ARBA00006206"/>
    </source>
</evidence>
<dbReference type="PANTHER" id="PTHR10091:SF49">
    <property type="entry name" value="ALDOSE 1-EPIMERASE"/>
    <property type="match status" value="1"/>
</dbReference>
<evidence type="ECO:0000256" key="4">
    <source>
        <dbReference type="ARBA" id="ARBA00023277"/>
    </source>
</evidence>
<dbReference type="CDD" id="cd09019">
    <property type="entry name" value="galactose_mutarotase_like"/>
    <property type="match status" value="1"/>
</dbReference>
<sequence length="337" mass="35992">MPARAFGTMPDGSIVYAVPLRVGGIETEIITYGASIRDLRLAGADHPLVLGFADFGAYLVNRGFFGAVAGRYANRIAGGRFTLDGRAVQLTRNEDGVTHLHGGTIGFAYRNWTLEGHDDTSVALSIVAEDGEEGFPGRAVVRIVYRVEEPATLAMTVTATTDAPTLVNIAQHSYFNLDGRGDILDHRLRIAADSYLPVDALRVPTGAVAPVAGTPFDFRIARPVRFPVEGGLFGYDHNFCVGTARAAAPKPVARLEGGRSGVAMEIVTTEPGLQFYDGARTVTVGPGLNGETYGGYSGLCLEPQVWPDAPNHPGFPSAVLRPGETYRQETRFVLSRG</sequence>
<dbReference type="Proteomes" id="UP000523821">
    <property type="component" value="Unassembled WGS sequence"/>
</dbReference>
<evidence type="ECO:0000313" key="10">
    <source>
        <dbReference type="Proteomes" id="UP000523821"/>
    </source>
</evidence>
<dbReference type="InterPro" id="IPR011013">
    <property type="entry name" value="Gal_mutarotase_sf_dom"/>
</dbReference>
<dbReference type="AlphaFoldDB" id="A0A7W9L2X7"/>
<evidence type="ECO:0000256" key="3">
    <source>
        <dbReference type="ARBA" id="ARBA00023235"/>
    </source>
</evidence>
<proteinExistence type="inferred from homology"/>
<dbReference type="InterPro" id="IPR047215">
    <property type="entry name" value="Galactose_mutarotase-like"/>
</dbReference>
<dbReference type="PANTHER" id="PTHR10091">
    <property type="entry name" value="ALDOSE-1-EPIMERASE"/>
    <property type="match status" value="1"/>
</dbReference>
<comment type="catalytic activity">
    <reaction evidence="5">
        <text>alpha-D-glucose = beta-D-glucose</text>
        <dbReference type="Rhea" id="RHEA:10264"/>
        <dbReference type="ChEBI" id="CHEBI:15903"/>
        <dbReference type="ChEBI" id="CHEBI:17925"/>
        <dbReference type="EC" id="5.1.3.3"/>
    </reaction>
</comment>
<evidence type="ECO:0000256" key="8">
    <source>
        <dbReference type="PIRSR" id="PIRSR005096-3"/>
    </source>
</evidence>
<comment type="caution">
    <text evidence="9">The sequence shown here is derived from an EMBL/GenBank/DDBJ whole genome shotgun (WGS) entry which is preliminary data.</text>
</comment>
<gene>
    <name evidence="9" type="ORF">GGQ63_003014</name>
</gene>